<accession>I6ZUU5</accession>
<proteinExistence type="predicted"/>
<evidence type="ECO:0000256" key="1">
    <source>
        <dbReference type="SAM" id="Phobius"/>
    </source>
</evidence>
<dbReference type="EMBL" id="JQ979180">
    <property type="protein sequence ID" value="AFN69438.1"/>
    <property type="molecule type" value="Genomic_DNA"/>
</dbReference>
<gene>
    <name evidence="2" type="primary">elx3</name>
</gene>
<dbReference type="NCBIfam" id="NF047829">
    <property type="entry name" value="epilancin_ElxI1"/>
    <property type="match status" value="1"/>
</dbReference>
<organism evidence="2">
    <name type="scientific">Staphylococcus epidermidis</name>
    <dbReference type="NCBI Taxonomy" id="1282"/>
    <lineage>
        <taxon>Bacteria</taxon>
        <taxon>Bacillati</taxon>
        <taxon>Bacillota</taxon>
        <taxon>Bacilli</taxon>
        <taxon>Bacillales</taxon>
        <taxon>Staphylococcaceae</taxon>
        <taxon>Staphylococcus</taxon>
    </lineage>
</organism>
<protein>
    <submittedName>
        <fullName evidence="2">Elx3</fullName>
    </submittedName>
</protein>
<reference evidence="2" key="2">
    <citation type="submission" date="2012-04" db="EMBL/GenBank/DDBJ databases">
        <authorList>
            <person name="Depkat-Jakob P."/>
        </authorList>
    </citation>
    <scope>NUCLEOTIDE SEQUENCE</scope>
    <source>
        <strain evidence="2">15X154</strain>
    </source>
</reference>
<keyword evidence="1" id="KW-0472">Membrane</keyword>
<feature type="transmembrane region" description="Helical" evidence="1">
    <location>
        <begin position="45"/>
        <end position="62"/>
    </location>
</feature>
<keyword evidence="1" id="KW-1133">Transmembrane helix</keyword>
<dbReference type="AlphaFoldDB" id="I6ZUU5"/>
<evidence type="ECO:0000313" key="2">
    <source>
        <dbReference type="EMBL" id="AFN69438.1"/>
    </source>
</evidence>
<dbReference type="InterPro" id="IPR058175">
    <property type="entry name" value="ElxI1-like"/>
</dbReference>
<reference evidence="2" key="1">
    <citation type="journal article" date="2011" name="Chem. Biol.">
        <title>Biosynthesis of the antimicrobial peptide epilancin 15X and its N-terminal lactate.</title>
        <authorList>
            <person name="Velasquez J.E."/>
            <person name="Zhang X."/>
            <person name="van der Donk W.A."/>
        </authorList>
    </citation>
    <scope>NUCLEOTIDE SEQUENCE</scope>
    <source>
        <strain evidence="2">15X154</strain>
    </source>
</reference>
<keyword evidence="1" id="KW-0812">Transmembrane</keyword>
<name>I6ZUU5_STAEP</name>
<sequence length="71" mass="8298">MTKILDFLSTACFVLLSSKYAISSINMIFDLKLRWYILEDIPHLSIILLILTLVFFVSSEMIKDNKEKNKK</sequence>